<dbReference type="OrthoDB" id="6437652at2759"/>
<comment type="caution">
    <text evidence="2">The sequence shown here is derived from an EMBL/GenBank/DDBJ whole genome shotgun (WGS) entry which is preliminary data.</text>
</comment>
<gene>
    <name evidence="2" type="ORF">AVEN_52613_1</name>
</gene>
<dbReference type="GO" id="GO:0004523">
    <property type="term" value="F:RNA-DNA hybrid ribonuclease activity"/>
    <property type="evidence" value="ECO:0007669"/>
    <property type="project" value="InterPro"/>
</dbReference>
<evidence type="ECO:0000313" key="3">
    <source>
        <dbReference type="Proteomes" id="UP000499080"/>
    </source>
</evidence>
<accession>A0A4Y2ENM5</accession>
<dbReference type="CDD" id="cd09276">
    <property type="entry name" value="Rnase_HI_RT_non_LTR"/>
    <property type="match status" value="1"/>
</dbReference>
<keyword evidence="3" id="KW-1185">Reference proteome</keyword>
<dbReference type="GO" id="GO:0003676">
    <property type="term" value="F:nucleic acid binding"/>
    <property type="evidence" value="ECO:0007669"/>
    <property type="project" value="InterPro"/>
</dbReference>
<dbReference type="EMBL" id="BGPR01000669">
    <property type="protein sequence ID" value="GBM30820.1"/>
    <property type="molecule type" value="Genomic_DNA"/>
</dbReference>
<feature type="domain" description="RNase H type-1" evidence="1">
    <location>
        <begin position="168"/>
        <end position="287"/>
    </location>
</feature>
<dbReference type="InterPro" id="IPR012337">
    <property type="entry name" value="RNaseH-like_sf"/>
</dbReference>
<evidence type="ECO:0000259" key="1">
    <source>
        <dbReference type="PROSITE" id="PS50879"/>
    </source>
</evidence>
<dbReference type="PROSITE" id="PS50879">
    <property type="entry name" value="RNASE_H_1"/>
    <property type="match status" value="1"/>
</dbReference>
<dbReference type="InterPro" id="IPR036397">
    <property type="entry name" value="RNaseH_sf"/>
</dbReference>
<dbReference type="InterPro" id="IPR002156">
    <property type="entry name" value="RNaseH_domain"/>
</dbReference>
<dbReference type="AlphaFoldDB" id="A0A4Y2ENM5"/>
<dbReference type="Proteomes" id="UP000499080">
    <property type="component" value="Unassembled WGS sequence"/>
</dbReference>
<dbReference type="Gene3D" id="3.30.420.10">
    <property type="entry name" value="Ribonuclease H-like superfamily/Ribonuclease H"/>
    <property type="match status" value="1"/>
</dbReference>
<name>A0A4Y2ENM5_ARAVE</name>
<protein>
    <recommendedName>
        <fullName evidence="1">RNase H type-1 domain-containing protein</fullName>
    </recommendedName>
</protein>
<dbReference type="SUPFAM" id="SSF53098">
    <property type="entry name" value="Ribonuclease H-like"/>
    <property type="match status" value="1"/>
</dbReference>
<sequence>MRTVDSLKYLGIIIDNQFSWLVHISHLHKKVYNLLKSFNSITGPNWGTSVSPVKHWYTTVIQPSLLFGSAVWGGSFTQQQILTLHTVQRVALLKIAKAYRTCPTNALNVFLGIPLLHVVANGLYVKFQIWFKRNNSYDFIKAHSIDHFIKISSINLKYRVIEFPVSVENADYDVYTDGIDGNVGAAVCVFKDNVLVNSFMFKLSSFSSVFQAELAAINFAAGWALENGYKINIFSDSLSSIQILKKSNSKSFYINDIKNNMFHAPGSVGLSWVKTHAGILGNELVDQ</sequence>
<reference evidence="2 3" key="1">
    <citation type="journal article" date="2019" name="Sci. Rep.">
        <title>Orb-weaving spider Araneus ventricosus genome elucidates the spidroin gene catalogue.</title>
        <authorList>
            <person name="Kono N."/>
            <person name="Nakamura H."/>
            <person name="Ohtoshi R."/>
            <person name="Moran D.A.P."/>
            <person name="Shinohara A."/>
            <person name="Yoshida Y."/>
            <person name="Fujiwara M."/>
            <person name="Mori M."/>
            <person name="Tomita M."/>
            <person name="Arakawa K."/>
        </authorList>
    </citation>
    <scope>NUCLEOTIDE SEQUENCE [LARGE SCALE GENOMIC DNA]</scope>
</reference>
<dbReference type="Pfam" id="PF00075">
    <property type="entry name" value="RNase_H"/>
    <property type="match status" value="1"/>
</dbReference>
<evidence type="ECO:0000313" key="2">
    <source>
        <dbReference type="EMBL" id="GBM30820.1"/>
    </source>
</evidence>
<organism evidence="2 3">
    <name type="scientific">Araneus ventricosus</name>
    <name type="common">Orbweaver spider</name>
    <name type="synonym">Epeira ventricosa</name>
    <dbReference type="NCBI Taxonomy" id="182803"/>
    <lineage>
        <taxon>Eukaryota</taxon>
        <taxon>Metazoa</taxon>
        <taxon>Ecdysozoa</taxon>
        <taxon>Arthropoda</taxon>
        <taxon>Chelicerata</taxon>
        <taxon>Arachnida</taxon>
        <taxon>Araneae</taxon>
        <taxon>Araneomorphae</taxon>
        <taxon>Entelegynae</taxon>
        <taxon>Araneoidea</taxon>
        <taxon>Araneidae</taxon>
        <taxon>Araneus</taxon>
    </lineage>
</organism>
<proteinExistence type="predicted"/>